<keyword evidence="7" id="KW-1185">Reference proteome</keyword>
<feature type="compositionally biased region" description="Basic and acidic residues" evidence="4">
    <location>
        <begin position="249"/>
        <end position="273"/>
    </location>
</feature>
<feature type="domain" description="LIM zinc-binding" evidence="5">
    <location>
        <begin position="518"/>
        <end position="577"/>
    </location>
</feature>
<feature type="compositionally biased region" description="Pro residues" evidence="4">
    <location>
        <begin position="56"/>
        <end position="67"/>
    </location>
</feature>
<protein>
    <recommendedName>
        <fullName evidence="5">LIM zinc-binding domain-containing protein</fullName>
    </recommendedName>
</protein>
<dbReference type="STRING" id="1291518.A0A0D9PI93"/>
<dbReference type="FunFam" id="2.10.110.10:FF:000105">
    <property type="entry name" value="Similar to LIM domain-containing protein"/>
    <property type="match status" value="1"/>
</dbReference>
<dbReference type="AlphaFoldDB" id="A0A0D9PI93"/>
<feature type="compositionally biased region" description="Gly residues" evidence="4">
    <location>
        <begin position="626"/>
        <end position="635"/>
    </location>
</feature>
<evidence type="ECO:0000256" key="4">
    <source>
        <dbReference type="SAM" id="MobiDB-lite"/>
    </source>
</evidence>
<evidence type="ECO:0000256" key="3">
    <source>
        <dbReference type="PROSITE-ProRule" id="PRU00125"/>
    </source>
</evidence>
<evidence type="ECO:0000256" key="1">
    <source>
        <dbReference type="ARBA" id="ARBA00022723"/>
    </source>
</evidence>
<keyword evidence="1 3" id="KW-0479">Metal-binding</keyword>
<dbReference type="GO" id="GO:0030695">
    <property type="term" value="F:GTPase regulator activity"/>
    <property type="evidence" value="ECO:0007669"/>
    <property type="project" value="UniProtKB-ARBA"/>
</dbReference>
<evidence type="ECO:0000259" key="5">
    <source>
        <dbReference type="PROSITE" id="PS50023"/>
    </source>
</evidence>
<dbReference type="PANTHER" id="PTHR24216">
    <property type="entry name" value="PAXILLIN-RELATED"/>
    <property type="match status" value="1"/>
</dbReference>
<feature type="compositionally biased region" description="Polar residues" evidence="4">
    <location>
        <begin position="406"/>
        <end position="418"/>
    </location>
</feature>
<dbReference type="PANTHER" id="PTHR24216:SF65">
    <property type="entry name" value="PAXILLIN-LIKE PROTEIN 1"/>
    <property type="match status" value="1"/>
</dbReference>
<accession>A0A0D9PI93</accession>
<keyword evidence="2 3" id="KW-0862">Zinc</keyword>
<sequence length="653" mass="71251">MALPRESTFLPTIKCSLCGNQVEISMMGDHLCAGPTAELSPPLDSIDEFESQFSKPPYPKHGTPPPVETGSMGQTYMHRGQLTPVSQPSESRDASPVYPNRRESSRRAHESFGSRQPIDARWETPMSANPSTRSGGYGGFEETNRENFDKPLSGGFMARMNTSVPGPFDPMRPKNSYPQRNDSLEKLVPSEEPLPPRQPRKDGYGGFGAPKNLDSNGSATLSRSETYPKLSPTTNYFQTQRVTSAPGSHPERLRTGGGHGHEYKRSIGPDTSRKPPPRTSLLPEYSLRNAGSVDLAAEFGIGNPYHTPSDSASSVGYSDSSRASRSTAVTSPTSSEIYQADQNRDMNEAGFSTDKLKPKDLRIDPFAAASRTRSPRMVESPYGLSPTTQFDGALGNDPRRPPSRAGYSTSPTQDSNYTPAGFRNDHGLTEHTSPQRQHTWERQGSPKRLAFPSRGDCKSCGLAIQGKSISSADGRLTGKYHKACFVCTTCAEPFSSSVFYVLGDKPYCEQHYHELNGSLCGDCGRGIEGQYLEDEARVKYHVGCFRCLDCGVSLSQGYFEVDGRSYCERDAWQRVQPAASLEPEPYRRGPPRGAVGTRIPQGLPARPAPRLGQGGRPLPPPPNGIPNGGRLGVGAGQQFKMNKRMTRLGNMNL</sequence>
<dbReference type="GO" id="GO:0046872">
    <property type="term" value="F:metal ion binding"/>
    <property type="evidence" value="ECO:0007669"/>
    <property type="project" value="UniProtKB-KW"/>
</dbReference>
<feature type="region of interest" description="Disordered" evidence="4">
    <location>
        <begin position="299"/>
        <end position="452"/>
    </location>
</feature>
<evidence type="ECO:0000313" key="6">
    <source>
        <dbReference type="EMBL" id="KJK84525.1"/>
    </source>
</evidence>
<dbReference type="OrthoDB" id="1112565at2759"/>
<keyword evidence="3" id="KW-0440">LIM domain</keyword>
<dbReference type="SUPFAM" id="SSF57716">
    <property type="entry name" value="Glucocorticoid receptor-like (DNA-binding domain)"/>
    <property type="match status" value="1"/>
</dbReference>
<dbReference type="Pfam" id="PF00412">
    <property type="entry name" value="LIM"/>
    <property type="match status" value="2"/>
</dbReference>
<feature type="region of interest" description="Disordered" evidence="4">
    <location>
        <begin position="47"/>
        <end position="146"/>
    </location>
</feature>
<dbReference type="CDD" id="cd09397">
    <property type="entry name" value="LIM1_UF1"/>
    <property type="match status" value="1"/>
</dbReference>
<feature type="compositionally biased region" description="Polar residues" evidence="4">
    <location>
        <begin position="213"/>
        <end position="246"/>
    </location>
</feature>
<dbReference type="PROSITE" id="PS00478">
    <property type="entry name" value="LIM_DOMAIN_1"/>
    <property type="match status" value="1"/>
</dbReference>
<proteinExistence type="predicted"/>
<gene>
    <name evidence="6" type="ORF">H634G_00046</name>
</gene>
<feature type="compositionally biased region" description="Basic and acidic residues" evidence="4">
    <location>
        <begin position="354"/>
        <end position="363"/>
    </location>
</feature>
<feature type="region of interest" description="Disordered" evidence="4">
    <location>
        <begin position="158"/>
        <end position="283"/>
    </location>
</feature>
<organism evidence="6 7">
    <name type="scientific">Metarhizium anisopliae BRIP 53293</name>
    <dbReference type="NCBI Taxonomy" id="1291518"/>
    <lineage>
        <taxon>Eukaryota</taxon>
        <taxon>Fungi</taxon>
        <taxon>Dikarya</taxon>
        <taxon>Ascomycota</taxon>
        <taxon>Pezizomycotina</taxon>
        <taxon>Sordariomycetes</taxon>
        <taxon>Hypocreomycetidae</taxon>
        <taxon>Hypocreales</taxon>
        <taxon>Clavicipitaceae</taxon>
        <taxon>Metarhizium</taxon>
    </lineage>
</organism>
<feature type="domain" description="LIM zinc-binding" evidence="5">
    <location>
        <begin position="455"/>
        <end position="517"/>
    </location>
</feature>
<reference evidence="7" key="1">
    <citation type="journal article" date="2014" name="BMC Genomics">
        <title>The genome sequence of the biocontrol fungus Metarhizium anisopliae and comparative genomics of Metarhizium species.</title>
        <authorList>
            <person name="Pattemore J.A."/>
            <person name="Hane J.K."/>
            <person name="Williams A.H."/>
            <person name="Wilson B.A."/>
            <person name="Stodart B.J."/>
            <person name="Ash G.J."/>
        </authorList>
    </citation>
    <scope>NUCLEOTIDE SEQUENCE [LARGE SCALE GENOMIC DNA]</scope>
    <source>
        <strain evidence="7">BRIP 53293</strain>
    </source>
</reference>
<evidence type="ECO:0000313" key="7">
    <source>
        <dbReference type="Proteomes" id="UP000054544"/>
    </source>
</evidence>
<feature type="compositionally biased region" description="Basic and acidic residues" evidence="4">
    <location>
        <begin position="100"/>
        <end position="122"/>
    </location>
</feature>
<dbReference type="Gene3D" id="2.10.110.10">
    <property type="entry name" value="Cysteine Rich Protein"/>
    <property type="match status" value="2"/>
</dbReference>
<dbReference type="Proteomes" id="UP000054544">
    <property type="component" value="Unassembled WGS sequence"/>
</dbReference>
<dbReference type="SMART" id="SM00132">
    <property type="entry name" value="LIM"/>
    <property type="match status" value="2"/>
</dbReference>
<feature type="region of interest" description="Disordered" evidence="4">
    <location>
        <begin position="580"/>
        <end position="636"/>
    </location>
</feature>
<dbReference type="InterPro" id="IPR001781">
    <property type="entry name" value="Znf_LIM"/>
</dbReference>
<dbReference type="EMBL" id="KE384718">
    <property type="protein sequence ID" value="KJK84525.1"/>
    <property type="molecule type" value="Genomic_DNA"/>
</dbReference>
<evidence type="ECO:0000256" key="2">
    <source>
        <dbReference type="ARBA" id="ARBA00022833"/>
    </source>
</evidence>
<feature type="compositionally biased region" description="Low complexity" evidence="4">
    <location>
        <begin position="308"/>
        <end position="335"/>
    </location>
</feature>
<dbReference type="PROSITE" id="PS50023">
    <property type="entry name" value="LIM_DOMAIN_2"/>
    <property type="match status" value="2"/>
</dbReference>
<name>A0A0D9PI93_METAN</name>